<keyword evidence="9" id="KW-1185">Reference proteome</keyword>
<keyword evidence="3 6" id="KW-0561">Oxygen transport</keyword>
<dbReference type="GO" id="GO:0046872">
    <property type="term" value="F:metal ion binding"/>
    <property type="evidence" value="ECO:0007669"/>
    <property type="project" value="UniProtKB-KW"/>
</dbReference>
<keyword evidence="4" id="KW-0479">Metal-binding</keyword>
<keyword evidence="2 6" id="KW-0349">Heme</keyword>
<keyword evidence="1 6" id="KW-0813">Transport</keyword>
<feature type="domain" description="Globin" evidence="7">
    <location>
        <begin position="24"/>
        <end position="166"/>
    </location>
</feature>
<dbReference type="SUPFAM" id="SSF46458">
    <property type="entry name" value="Globin-like"/>
    <property type="match status" value="1"/>
</dbReference>
<sequence>MGMIYSLLGYATQGRTDDPDPVTGLTSRDKYLIANSYLKVRKNPTESGVALLNTLFKNHPEYLQLFPFRDVPIKDLPENKRYQAHGNSIIYSFSSIIDALDQNDLLVTILTKIGESHVPRKATEKAFMDLKDSLIELFSPIFNEEEMTAWGKALDVSFTVMCKAIRDTLSKTQD</sequence>
<evidence type="ECO:0000259" key="7">
    <source>
        <dbReference type="PROSITE" id="PS01033"/>
    </source>
</evidence>
<dbReference type="Pfam" id="PF00042">
    <property type="entry name" value="Globin"/>
    <property type="match status" value="1"/>
</dbReference>
<dbReference type="Proteomes" id="UP001162156">
    <property type="component" value="Unassembled WGS sequence"/>
</dbReference>
<dbReference type="PANTHER" id="PTHR47217:SF1">
    <property type="entry name" value="GLOBIN-LIKE PROTEIN"/>
    <property type="match status" value="1"/>
</dbReference>
<comment type="similarity">
    <text evidence="6">Belongs to the globin family.</text>
</comment>
<keyword evidence="5" id="KW-0408">Iron</keyword>
<evidence type="ECO:0000256" key="4">
    <source>
        <dbReference type="ARBA" id="ARBA00022723"/>
    </source>
</evidence>
<accession>A0AAV8XEF4</accession>
<evidence type="ECO:0000313" key="8">
    <source>
        <dbReference type="EMBL" id="KAJ8936923.1"/>
    </source>
</evidence>
<proteinExistence type="inferred from homology"/>
<dbReference type="Gene3D" id="1.10.490.10">
    <property type="entry name" value="Globins"/>
    <property type="match status" value="1"/>
</dbReference>
<evidence type="ECO:0000256" key="3">
    <source>
        <dbReference type="ARBA" id="ARBA00022621"/>
    </source>
</evidence>
<name>A0AAV8XEF4_9CUCU</name>
<dbReference type="EMBL" id="JANEYF010003366">
    <property type="protein sequence ID" value="KAJ8936923.1"/>
    <property type="molecule type" value="Genomic_DNA"/>
</dbReference>
<dbReference type="InterPro" id="IPR009050">
    <property type="entry name" value="Globin-like_sf"/>
</dbReference>
<protein>
    <recommendedName>
        <fullName evidence="7">Globin domain-containing protein</fullName>
    </recommendedName>
</protein>
<gene>
    <name evidence="8" type="ORF">NQ314_012128</name>
</gene>
<dbReference type="InterPro" id="IPR044399">
    <property type="entry name" value="Mb-like_M"/>
</dbReference>
<dbReference type="AlphaFoldDB" id="A0AAV8XEF4"/>
<dbReference type="GO" id="GO:0019825">
    <property type="term" value="F:oxygen binding"/>
    <property type="evidence" value="ECO:0007669"/>
    <property type="project" value="InterPro"/>
</dbReference>
<evidence type="ECO:0000256" key="2">
    <source>
        <dbReference type="ARBA" id="ARBA00022617"/>
    </source>
</evidence>
<dbReference type="GO" id="GO:0005344">
    <property type="term" value="F:oxygen carrier activity"/>
    <property type="evidence" value="ECO:0007669"/>
    <property type="project" value="UniProtKB-KW"/>
</dbReference>
<evidence type="ECO:0000256" key="1">
    <source>
        <dbReference type="ARBA" id="ARBA00022448"/>
    </source>
</evidence>
<evidence type="ECO:0000313" key="9">
    <source>
        <dbReference type="Proteomes" id="UP001162156"/>
    </source>
</evidence>
<dbReference type="GO" id="GO:0020037">
    <property type="term" value="F:heme binding"/>
    <property type="evidence" value="ECO:0007669"/>
    <property type="project" value="InterPro"/>
</dbReference>
<dbReference type="CDD" id="cd01040">
    <property type="entry name" value="Mb-like"/>
    <property type="match status" value="1"/>
</dbReference>
<dbReference type="PROSITE" id="PS01033">
    <property type="entry name" value="GLOBIN"/>
    <property type="match status" value="1"/>
</dbReference>
<dbReference type="InterPro" id="IPR000971">
    <property type="entry name" value="Globin"/>
</dbReference>
<evidence type="ECO:0000256" key="5">
    <source>
        <dbReference type="ARBA" id="ARBA00023004"/>
    </source>
</evidence>
<organism evidence="8 9">
    <name type="scientific">Rhamnusium bicolor</name>
    <dbReference type="NCBI Taxonomy" id="1586634"/>
    <lineage>
        <taxon>Eukaryota</taxon>
        <taxon>Metazoa</taxon>
        <taxon>Ecdysozoa</taxon>
        <taxon>Arthropoda</taxon>
        <taxon>Hexapoda</taxon>
        <taxon>Insecta</taxon>
        <taxon>Pterygota</taxon>
        <taxon>Neoptera</taxon>
        <taxon>Endopterygota</taxon>
        <taxon>Coleoptera</taxon>
        <taxon>Polyphaga</taxon>
        <taxon>Cucujiformia</taxon>
        <taxon>Chrysomeloidea</taxon>
        <taxon>Cerambycidae</taxon>
        <taxon>Lepturinae</taxon>
        <taxon>Rhagiini</taxon>
        <taxon>Rhamnusium</taxon>
    </lineage>
</organism>
<reference evidence="8" key="1">
    <citation type="journal article" date="2023" name="Insect Mol. Biol.">
        <title>Genome sequencing provides insights into the evolution of gene families encoding plant cell wall-degrading enzymes in longhorned beetles.</title>
        <authorList>
            <person name="Shin N.R."/>
            <person name="Okamura Y."/>
            <person name="Kirsch R."/>
            <person name="Pauchet Y."/>
        </authorList>
    </citation>
    <scope>NUCLEOTIDE SEQUENCE</scope>
    <source>
        <strain evidence="8">RBIC_L_NR</strain>
    </source>
</reference>
<dbReference type="PANTHER" id="PTHR47217">
    <property type="entry name" value="GLOBIN-LIKE PROTEIN"/>
    <property type="match status" value="1"/>
</dbReference>
<comment type="caution">
    <text evidence="8">The sequence shown here is derived from an EMBL/GenBank/DDBJ whole genome shotgun (WGS) entry which is preliminary data.</text>
</comment>
<evidence type="ECO:0000256" key="6">
    <source>
        <dbReference type="RuleBase" id="RU000356"/>
    </source>
</evidence>
<dbReference type="InterPro" id="IPR012292">
    <property type="entry name" value="Globin/Proto"/>
</dbReference>